<dbReference type="Pfam" id="PF06985">
    <property type="entry name" value="HET"/>
    <property type="match status" value="1"/>
</dbReference>
<name>A0A8K0W3I3_9PLEO</name>
<comment type="caution">
    <text evidence="2">The sequence shown here is derived from an EMBL/GenBank/DDBJ whole genome shotgun (WGS) entry which is preliminary data.</text>
</comment>
<proteinExistence type="predicted"/>
<dbReference type="PANTHER" id="PTHR24148">
    <property type="entry name" value="ANKYRIN REPEAT DOMAIN-CONTAINING PROTEIN 39 HOMOLOG-RELATED"/>
    <property type="match status" value="1"/>
</dbReference>
<sequence length="660" mass="74944">MALTTNWTQDAAHIPRNMASPTDAIIPTYKYRSIVPDKEIRVLRLEPAGDVADPLVGSLFVRPIHDACDPLNPIAPYHCVSYCWGNFGTTHSIRCDDQSLWITSNVDEMLRYLRKPFADRNLWIDAICINQSDDIEKASQVGRMGLIYARADKVHIWLGPAAAEDQISLVFSILRDRASEIRRRTAADSPSPRPETFVAPVLSFLERPWFGRRWILQEVKLARVAAVHCGKHRLSWIEVRNGMLALKMDYEEMRDRHTSRIFISIAAVQALEAAESMFLDRLHAREADIDNLLWDYHSSKCSDERDRIFAFYGLLSRDHLYIQDNLLSRESLEACPIDYSRHFPEIYTQMATRKVTSEVKKGSRASILIHCFAFGVLADQDPAWPSWVPSWNMSRQFQRIWPDSFSSCLEENSFGIEPTDEPPSIHAEGEKYPIVSIQRRRGEVHGADRSVLQFFRASLSATFSSNAEIKGVEIMAKLLLRGIQALEWRYDSEVTVRSIFMQRSGNARKENSSSNEEDQIVALMEEIEGETLLRDSAGSYNDSLFSRGIDIAFKDFTLVRYSLDGSEAPGIAFGNIASGDYIFHLVGSKIKERNSVLALVIRPQKLHNSGRHSSLGTYRIVGFCLDCYEWADLFKAQSKHGTLHHSTESSVDPRGSVIIF</sequence>
<dbReference type="AlphaFoldDB" id="A0A8K0W3I3"/>
<accession>A0A8K0W3I3</accession>
<organism evidence="2 3">
    <name type="scientific">Paraphoma chrysanthemicola</name>
    <dbReference type="NCBI Taxonomy" id="798071"/>
    <lineage>
        <taxon>Eukaryota</taxon>
        <taxon>Fungi</taxon>
        <taxon>Dikarya</taxon>
        <taxon>Ascomycota</taxon>
        <taxon>Pezizomycotina</taxon>
        <taxon>Dothideomycetes</taxon>
        <taxon>Pleosporomycetidae</taxon>
        <taxon>Pleosporales</taxon>
        <taxon>Pleosporineae</taxon>
        <taxon>Phaeosphaeriaceae</taxon>
        <taxon>Paraphoma</taxon>
    </lineage>
</organism>
<dbReference type="EMBL" id="JAGMVJ010000001">
    <property type="protein sequence ID" value="KAH7094297.1"/>
    <property type="molecule type" value="Genomic_DNA"/>
</dbReference>
<protein>
    <submittedName>
        <fullName evidence="2">Heterokaryon incompatibility protein-domain-containing protein</fullName>
    </submittedName>
</protein>
<dbReference type="InterPro" id="IPR052895">
    <property type="entry name" value="HetReg/Transcr_Mod"/>
</dbReference>
<dbReference type="InterPro" id="IPR010730">
    <property type="entry name" value="HET"/>
</dbReference>
<evidence type="ECO:0000259" key="1">
    <source>
        <dbReference type="Pfam" id="PF06985"/>
    </source>
</evidence>
<dbReference type="OrthoDB" id="2157530at2759"/>
<dbReference type="Proteomes" id="UP000813461">
    <property type="component" value="Unassembled WGS sequence"/>
</dbReference>
<evidence type="ECO:0000313" key="2">
    <source>
        <dbReference type="EMBL" id="KAH7094297.1"/>
    </source>
</evidence>
<evidence type="ECO:0000313" key="3">
    <source>
        <dbReference type="Proteomes" id="UP000813461"/>
    </source>
</evidence>
<gene>
    <name evidence="2" type="ORF">FB567DRAFT_992</name>
</gene>
<keyword evidence="3" id="KW-1185">Reference proteome</keyword>
<feature type="domain" description="Heterokaryon incompatibility" evidence="1">
    <location>
        <begin position="77"/>
        <end position="218"/>
    </location>
</feature>
<dbReference type="PANTHER" id="PTHR24148:SF64">
    <property type="entry name" value="HETEROKARYON INCOMPATIBILITY DOMAIN-CONTAINING PROTEIN"/>
    <property type="match status" value="1"/>
</dbReference>
<reference evidence="2" key="1">
    <citation type="journal article" date="2021" name="Nat. Commun.">
        <title>Genetic determinants of endophytism in the Arabidopsis root mycobiome.</title>
        <authorList>
            <person name="Mesny F."/>
            <person name="Miyauchi S."/>
            <person name="Thiergart T."/>
            <person name="Pickel B."/>
            <person name="Atanasova L."/>
            <person name="Karlsson M."/>
            <person name="Huettel B."/>
            <person name="Barry K.W."/>
            <person name="Haridas S."/>
            <person name="Chen C."/>
            <person name="Bauer D."/>
            <person name="Andreopoulos W."/>
            <person name="Pangilinan J."/>
            <person name="LaButti K."/>
            <person name="Riley R."/>
            <person name="Lipzen A."/>
            <person name="Clum A."/>
            <person name="Drula E."/>
            <person name="Henrissat B."/>
            <person name="Kohler A."/>
            <person name="Grigoriev I.V."/>
            <person name="Martin F.M."/>
            <person name="Hacquard S."/>
        </authorList>
    </citation>
    <scope>NUCLEOTIDE SEQUENCE</scope>
    <source>
        <strain evidence="2">MPI-SDFR-AT-0120</strain>
    </source>
</reference>